<feature type="transmembrane region" description="Helical" evidence="1">
    <location>
        <begin position="94"/>
        <end position="113"/>
    </location>
</feature>
<feature type="transmembrane region" description="Helical" evidence="1">
    <location>
        <begin position="299"/>
        <end position="318"/>
    </location>
</feature>
<organism evidence="2 3">
    <name type="scientific">Muiribacterium halophilum</name>
    <dbReference type="NCBI Taxonomy" id="2053465"/>
    <lineage>
        <taxon>Bacteria</taxon>
        <taxon>Candidatus Muiribacteriota</taxon>
        <taxon>Candidatus Muiribacteriia</taxon>
        <taxon>Candidatus Muiribacteriales</taxon>
        <taxon>Candidatus Muiribacteriaceae</taxon>
        <taxon>Candidatus Muiribacterium</taxon>
    </lineage>
</organism>
<feature type="transmembrane region" description="Helical" evidence="1">
    <location>
        <begin position="39"/>
        <end position="60"/>
    </location>
</feature>
<accession>A0A2N5Z9S0</accession>
<dbReference type="Proteomes" id="UP000234857">
    <property type="component" value="Unassembled WGS sequence"/>
</dbReference>
<feature type="transmembrane region" description="Helical" evidence="1">
    <location>
        <begin position="363"/>
        <end position="380"/>
    </location>
</feature>
<gene>
    <name evidence="2" type="ORF">C0601_12860</name>
</gene>
<feature type="transmembrane region" description="Helical" evidence="1">
    <location>
        <begin position="412"/>
        <end position="430"/>
    </location>
</feature>
<proteinExistence type="predicted"/>
<feature type="transmembrane region" description="Helical" evidence="1">
    <location>
        <begin position="493"/>
        <end position="510"/>
    </location>
</feature>
<dbReference type="AlphaFoldDB" id="A0A2N5Z9S0"/>
<feature type="transmembrane region" description="Helical" evidence="1">
    <location>
        <begin position="194"/>
        <end position="213"/>
    </location>
</feature>
<name>A0A2N5Z9S0_MUIH1</name>
<protein>
    <submittedName>
        <fullName evidence="2">Uncharacterized protein</fullName>
    </submittedName>
</protein>
<evidence type="ECO:0000313" key="3">
    <source>
        <dbReference type="Proteomes" id="UP000234857"/>
    </source>
</evidence>
<feature type="transmembrane region" description="Helical" evidence="1">
    <location>
        <begin position="219"/>
        <end position="241"/>
    </location>
</feature>
<feature type="transmembrane region" description="Helical" evidence="1">
    <location>
        <begin position="6"/>
        <end position="27"/>
    </location>
</feature>
<evidence type="ECO:0000313" key="2">
    <source>
        <dbReference type="EMBL" id="PLX15421.1"/>
    </source>
</evidence>
<feature type="transmembrane region" description="Helical" evidence="1">
    <location>
        <begin position="442"/>
        <end position="461"/>
    </location>
</feature>
<evidence type="ECO:0000256" key="1">
    <source>
        <dbReference type="SAM" id="Phobius"/>
    </source>
</evidence>
<keyword evidence="1" id="KW-0472">Membrane</keyword>
<reference evidence="2 3" key="1">
    <citation type="submission" date="2017-11" db="EMBL/GenBank/DDBJ databases">
        <title>Genome-resolved metagenomics identifies genetic mobility, metabolic interactions, and unexpected diversity in perchlorate-reducing communities.</title>
        <authorList>
            <person name="Barnum T.P."/>
            <person name="Figueroa I.A."/>
            <person name="Carlstrom C.I."/>
            <person name="Lucas L.N."/>
            <person name="Engelbrektson A.L."/>
            <person name="Coates J.D."/>
        </authorList>
    </citation>
    <scope>NUCLEOTIDE SEQUENCE [LARGE SCALE GENOMIC DNA]</scope>
    <source>
        <strain evidence="2">BM706</strain>
    </source>
</reference>
<feature type="transmembrane region" description="Helical" evidence="1">
    <location>
        <begin position="324"/>
        <end position="343"/>
    </location>
</feature>
<keyword evidence="1" id="KW-1133">Transmembrane helix</keyword>
<sequence>MLYKLLIIDLICFIFFLPGYVFSKVKLSYKQKGIINDDALRGFFITIIFFSLITFVLVWLKVSSTFFFTVSFITWLIFFIKCNINKLTLSDIRLILRNFSILLFCSFIVLFLFQGNTDSFEHIGKIDSFFDNPSIGFFDHHFSKGLKFEFFVLLGSLLKTFTGFSFPIIYIAISGYMLFILFLVIQSFFHKENVFVKMISTFFVFILFLLSLYESFFQFFWINHIYTVFIYSPFLFFIMLNLIKKKKLDDYLDYSIIFLSVIFMHPGVYLNLVIILFPFLFIFRFFIKEKSFSVLMKDLFFSILIIFFSYLISVIYARGGEWRLLERLIFLSITTSGVLFTFLKKNILVKKIISWFSYSERKLFLFLLIPMIFIFLSDYGNGQFETEKIEYFSSAHTNSINLGNFIVFDPRSFKLSFLIVNLILISYFFFNKRKYLMQTLIILNVIIFSILFFPPLTTFLVKLAPLWLIDRIREFYNILTCLVILKIINQKKITYNIIFVITCSIILINVNDLKMLFQSYPLAKIHNFCIQNSDFLITKRELEKHLKSNDGKYIIYGNSSRLFEDYMIDVLSIPVIYKRNQDYIDNVFFGSEKDFKVENFWIDLFENDKKMIDNLKLIGKNIEEKGLSIAYSKNRFLLFVKGKKDFTQGEKLFFSEFDKELLRKKIINYIKNKRNIINIDSKSITFELASD</sequence>
<comment type="caution">
    <text evidence="2">The sequence shown here is derived from an EMBL/GenBank/DDBJ whole genome shotgun (WGS) entry which is preliminary data.</text>
</comment>
<keyword evidence="1" id="KW-0812">Transmembrane</keyword>
<feature type="transmembrane region" description="Helical" evidence="1">
    <location>
        <begin position="66"/>
        <end position="82"/>
    </location>
</feature>
<dbReference type="EMBL" id="PKTG01000139">
    <property type="protein sequence ID" value="PLX15421.1"/>
    <property type="molecule type" value="Genomic_DNA"/>
</dbReference>
<feature type="transmembrane region" description="Helical" evidence="1">
    <location>
        <begin position="164"/>
        <end position="185"/>
    </location>
</feature>